<dbReference type="GO" id="GO:0005432">
    <property type="term" value="F:calcium:sodium antiporter activity"/>
    <property type="evidence" value="ECO:0007669"/>
    <property type="project" value="TreeGrafter"/>
</dbReference>
<gene>
    <name evidence="10" type="primary">Dwil\GK18715</name>
    <name evidence="10" type="ORF">Dwil_GK18715</name>
</gene>
<dbReference type="PANTHER" id="PTHR12266:SF0">
    <property type="entry name" value="MITOCHONDRIAL SODIUM_CALCIUM EXCHANGER PROTEIN"/>
    <property type="match status" value="1"/>
</dbReference>
<evidence type="ECO:0000256" key="7">
    <source>
        <dbReference type="ARBA" id="ARBA00023136"/>
    </source>
</evidence>
<evidence type="ECO:0000256" key="2">
    <source>
        <dbReference type="ARBA" id="ARBA00022448"/>
    </source>
</evidence>
<evidence type="ECO:0000313" key="10">
    <source>
        <dbReference type="EMBL" id="EDW80349.2"/>
    </source>
</evidence>
<feature type="domain" description="Sodium/calcium exchanger membrane region" evidence="9">
    <location>
        <begin position="6"/>
        <end position="129"/>
    </location>
</feature>
<feature type="transmembrane region" description="Helical" evidence="8">
    <location>
        <begin position="439"/>
        <end position="456"/>
    </location>
</feature>
<dbReference type="Proteomes" id="UP000007798">
    <property type="component" value="Unassembled WGS sequence"/>
</dbReference>
<keyword evidence="2" id="KW-0813">Transport</keyword>
<evidence type="ECO:0000313" key="11">
    <source>
        <dbReference type="Proteomes" id="UP000007798"/>
    </source>
</evidence>
<dbReference type="InParanoid" id="B4N7L0"/>
<feature type="transmembrane region" description="Helical" evidence="8">
    <location>
        <begin position="244"/>
        <end position="262"/>
    </location>
</feature>
<dbReference type="EMBL" id="CH964214">
    <property type="protein sequence ID" value="EDW80349.2"/>
    <property type="molecule type" value="Genomic_DNA"/>
</dbReference>
<keyword evidence="3" id="KW-0050">Antiport</keyword>
<keyword evidence="4" id="KW-0106">Calcium</keyword>
<dbReference type="InterPro" id="IPR044880">
    <property type="entry name" value="NCX_ion-bd_dom_sf"/>
</dbReference>
<dbReference type="GO" id="GO:0006874">
    <property type="term" value="P:intracellular calcium ion homeostasis"/>
    <property type="evidence" value="ECO:0007669"/>
    <property type="project" value="TreeGrafter"/>
</dbReference>
<evidence type="ECO:0000256" key="8">
    <source>
        <dbReference type="SAM" id="Phobius"/>
    </source>
</evidence>
<dbReference type="PANTHER" id="PTHR12266">
    <property type="entry name" value="NA+/CA2+ K+ INDEPENDENT EXCHANGER"/>
    <property type="match status" value="1"/>
</dbReference>
<dbReference type="GO" id="GO:0016020">
    <property type="term" value="C:membrane"/>
    <property type="evidence" value="ECO:0007669"/>
    <property type="project" value="UniProtKB-SubCell"/>
</dbReference>
<evidence type="ECO:0000256" key="4">
    <source>
        <dbReference type="ARBA" id="ARBA00022568"/>
    </source>
</evidence>
<evidence type="ECO:0000256" key="6">
    <source>
        <dbReference type="ARBA" id="ARBA00022989"/>
    </source>
</evidence>
<feature type="transmembrane region" description="Helical" evidence="8">
    <location>
        <begin position="409"/>
        <end position="427"/>
    </location>
</feature>
<keyword evidence="7 8" id="KW-0472">Membrane</keyword>
<keyword evidence="6 8" id="KW-1133">Transmembrane helix</keyword>
<feature type="domain" description="Sodium/calcium exchanger membrane region" evidence="9">
    <location>
        <begin position="307"/>
        <end position="455"/>
    </location>
</feature>
<feature type="transmembrane region" description="Helical" evidence="8">
    <location>
        <begin position="340"/>
        <end position="357"/>
    </location>
</feature>
<dbReference type="FunCoup" id="B4N7L0">
    <property type="interactions" value="6"/>
</dbReference>
<dbReference type="AlphaFoldDB" id="B4N7L0"/>
<evidence type="ECO:0000259" key="9">
    <source>
        <dbReference type="Pfam" id="PF01699"/>
    </source>
</evidence>
<dbReference type="eggNOG" id="KOG2399">
    <property type="taxonomic scope" value="Eukaryota"/>
</dbReference>
<feature type="transmembrane region" description="Helical" evidence="8">
    <location>
        <begin position="111"/>
        <end position="136"/>
    </location>
</feature>
<evidence type="ECO:0000256" key="1">
    <source>
        <dbReference type="ARBA" id="ARBA00004141"/>
    </source>
</evidence>
<feature type="transmembrane region" description="Helical" evidence="8">
    <location>
        <begin position="301"/>
        <end position="320"/>
    </location>
</feature>
<keyword evidence="11" id="KW-1185">Reference proteome</keyword>
<dbReference type="HOGENOM" id="CLU_004979_3_1_1"/>
<feature type="transmembrane region" description="Helical" evidence="8">
    <location>
        <begin position="268"/>
        <end position="289"/>
    </location>
</feature>
<evidence type="ECO:0000256" key="3">
    <source>
        <dbReference type="ARBA" id="ARBA00022449"/>
    </source>
</evidence>
<keyword evidence="4" id="KW-0406">Ion transport</keyword>
<protein>
    <recommendedName>
        <fullName evidence="9">Sodium/calcium exchanger membrane region domain-containing protein</fullName>
    </recommendedName>
</protein>
<keyword evidence="5 8" id="KW-0812">Transmembrane</keyword>
<dbReference type="OrthoDB" id="407410at2759"/>
<proteinExistence type="predicted"/>
<keyword evidence="4" id="KW-0109">Calcium transport</keyword>
<feature type="transmembrane region" description="Helical" evidence="8">
    <location>
        <begin position="57"/>
        <end position="79"/>
    </location>
</feature>
<organism evidence="10 11">
    <name type="scientific">Drosophila willistoni</name>
    <name type="common">Fruit fly</name>
    <dbReference type="NCBI Taxonomy" id="7260"/>
    <lineage>
        <taxon>Eukaryota</taxon>
        <taxon>Metazoa</taxon>
        <taxon>Ecdysozoa</taxon>
        <taxon>Arthropoda</taxon>
        <taxon>Hexapoda</taxon>
        <taxon>Insecta</taxon>
        <taxon>Pterygota</taxon>
        <taxon>Neoptera</taxon>
        <taxon>Endopterygota</taxon>
        <taxon>Diptera</taxon>
        <taxon>Brachycera</taxon>
        <taxon>Muscomorpha</taxon>
        <taxon>Ephydroidea</taxon>
        <taxon>Drosophilidae</taxon>
        <taxon>Drosophila</taxon>
        <taxon>Sophophora</taxon>
    </lineage>
</organism>
<accession>B4N7L0</accession>
<evidence type="ECO:0000256" key="5">
    <source>
        <dbReference type="ARBA" id="ARBA00022692"/>
    </source>
</evidence>
<feature type="transmembrane region" description="Helical" evidence="8">
    <location>
        <begin position="369"/>
        <end position="389"/>
    </location>
</feature>
<name>B4N7L0_DROWI</name>
<comment type="subcellular location">
    <subcellularLocation>
        <location evidence="1">Membrane</location>
        <topology evidence="1">Multi-pass membrane protein</topology>
    </subcellularLocation>
</comment>
<reference evidence="10 11" key="1">
    <citation type="journal article" date="2007" name="Nature">
        <title>Evolution of genes and genomes on the Drosophila phylogeny.</title>
        <authorList>
            <consortium name="Drosophila 12 Genomes Consortium"/>
            <person name="Clark A.G."/>
            <person name="Eisen M.B."/>
            <person name="Smith D.R."/>
            <person name="Bergman C.M."/>
            <person name="Oliver B."/>
            <person name="Markow T.A."/>
            <person name="Kaufman T.C."/>
            <person name="Kellis M."/>
            <person name="Gelbart W."/>
            <person name="Iyer V.N."/>
            <person name="Pollard D.A."/>
            <person name="Sackton T.B."/>
            <person name="Larracuente A.M."/>
            <person name="Singh N.D."/>
            <person name="Abad J.P."/>
            <person name="Abt D.N."/>
            <person name="Adryan B."/>
            <person name="Aguade M."/>
            <person name="Akashi H."/>
            <person name="Anderson W.W."/>
            <person name="Aquadro C.F."/>
            <person name="Ardell D.H."/>
            <person name="Arguello R."/>
            <person name="Artieri C.G."/>
            <person name="Barbash D.A."/>
            <person name="Barker D."/>
            <person name="Barsanti P."/>
            <person name="Batterham P."/>
            <person name="Batzoglou S."/>
            <person name="Begun D."/>
            <person name="Bhutkar A."/>
            <person name="Blanco E."/>
            <person name="Bosak S.A."/>
            <person name="Bradley R.K."/>
            <person name="Brand A.D."/>
            <person name="Brent M.R."/>
            <person name="Brooks A.N."/>
            <person name="Brown R.H."/>
            <person name="Butlin R.K."/>
            <person name="Caggese C."/>
            <person name="Calvi B.R."/>
            <person name="Bernardo de Carvalho A."/>
            <person name="Caspi A."/>
            <person name="Castrezana S."/>
            <person name="Celniker S.E."/>
            <person name="Chang J.L."/>
            <person name="Chapple C."/>
            <person name="Chatterji S."/>
            <person name="Chinwalla A."/>
            <person name="Civetta A."/>
            <person name="Clifton S.W."/>
            <person name="Comeron J.M."/>
            <person name="Costello J.C."/>
            <person name="Coyne J.A."/>
            <person name="Daub J."/>
            <person name="David R.G."/>
            <person name="Delcher A.L."/>
            <person name="Delehaunty K."/>
            <person name="Do C.B."/>
            <person name="Ebling H."/>
            <person name="Edwards K."/>
            <person name="Eickbush T."/>
            <person name="Evans J.D."/>
            <person name="Filipski A."/>
            <person name="Findeiss S."/>
            <person name="Freyhult E."/>
            <person name="Fulton L."/>
            <person name="Fulton R."/>
            <person name="Garcia A.C."/>
            <person name="Gardiner A."/>
            <person name="Garfield D.A."/>
            <person name="Garvin B.E."/>
            <person name="Gibson G."/>
            <person name="Gilbert D."/>
            <person name="Gnerre S."/>
            <person name="Godfrey J."/>
            <person name="Good R."/>
            <person name="Gotea V."/>
            <person name="Gravely B."/>
            <person name="Greenberg A.J."/>
            <person name="Griffiths-Jones S."/>
            <person name="Gross S."/>
            <person name="Guigo R."/>
            <person name="Gustafson E.A."/>
            <person name="Haerty W."/>
            <person name="Hahn M.W."/>
            <person name="Halligan D.L."/>
            <person name="Halpern A.L."/>
            <person name="Halter G.M."/>
            <person name="Han M.V."/>
            <person name="Heger A."/>
            <person name="Hillier L."/>
            <person name="Hinrichs A.S."/>
            <person name="Holmes I."/>
            <person name="Hoskins R.A."/>
            <person name="Hubisz M.J."/>
            <person name="Hultmark D."/>
            <person name="Huntley M.A."/>
            <person name="Jaffe D.B."/>
            <person name="Jagadeeshan S."/>
            <person name="Jeck W.R."/>
            <person name="Johnson J."/>
            <person name="Jones C.D."/>
            <person name="Jordan W.C."/>
            <person name="Karpen G.H."/>
            <person name="Kataoka E."/>
            <person name="Keightley P.D."/>
            <person name="Kheradpour P."/>
            <person name="Kirkness E.F."/>
            <person name="Koerich L.B."/>
            <person name="Kristiansen K."/>
            <person name="Kudrna D."/>
            <person name="Kulathinal R.J."/>
            <person name="Kumar S."/>
            <person name="Kwok R."/>
            <person name="Lander E."/>
            <person name="Langley C.H."/>
            <person name="Lapoint R."/>
            <person name="Lazzaro B.P."/>
            <person name="Lee S.J."/>
            <person name="Levesque L."/>
            <person name="Li R."/>
            <person name="Lin C.F."/>
            <person name="Lin M.F."/>
            <person name="Lindblad-Toh K."/>
            <person name="Llopart A."/>
            <person name="Long M."/>
            <person name="Low L."/>
            <person name="Lozovsky E."/>
            <person name="Lu J."/>
            <person name="Luo M."/>
            <person name="Machado C.A."/>
            <person name="Makalowski W."/>
            <person name="Marzo M."/>
            <person name="Matsuda M."/>
            <person name="Matzkin L."/>
            <person name="McAllister B."/>
            <person name="McBride C.S."/>
            <person name="McKernan B."/>
            <person name="McKernan K."/>
            <person name="Mendez-Lago M."/>
            <person name="Minx P."/>
            <person name="Mollenhauer M.U."/>
            <person name="Montooth K."/>
            <person name="Mount S.M."/>
            <person name="Mu X."/>
            <person name="Myers E."/>
            <person name="Negre B."/>
            <person name="Newfeld S."/>
            <person name="Nielsen R."/>
            <person name="Noor M.A."/>
            <person name="O'Grady P."/>
            <person name="Pachter L."/>
            <person name="Papaceit M."/>
            <person name="Parisi M.J."/>
            <person name="Parisi M."/>
            <person name="Parts L."/>
            <person name="Pedersen J.S."/>
            <person name="Pesole G."/>
            <person name="Phillippy A.M."/>
            <person name="Ponting C.P."/>
            <person name="Pop M."/>
            <person name="Porcelli D."/>
            <person name="Powell J.R."/>
            <person name="Prohaska S."/>
            <person name="Pruitt K."/>
            <person name="Puig M."/>
            <person name="Quesneville H."/>
            <person name="Ram K.R."/>
            <person name="Rand D."/>
            <person name="Rasmussen M.D."/>
            <person name="Reed L.K."/>
            <person name="Reenan R."/>
            <person name="Reily A."/>
            <person name="Remington K.A."/>
            <person name="Rieger T.T."/>
            <person name="Ritchie M.G."/>
            <person name="Robin C."/>
            <person name="Rogers Y.H."/>
            <person name="Rohde C."/>
            <person name="Rozas J."/>
            <person name="Rubenfield M.J."/>
            <person name="Ruiz A."/>
            <person name="Russo S."/>
            <person name="Salzberg S.L."/>
            <person name="Sanchez-Gracia A."/>
            <person name="Saranga D.J."/>
            <person name="Sato H."/>
            <person name="Schaeffer S.W."/>
            <person name="Schatz M.C."/>
            <person name="Schlenke T."/>
            <person name="Schwartz R."/>
            <person name="Segarra C."/>
            <person name="Singh R.S."/>
            <person name="Sirot L."/>
            <person name="Sirota M."/>
            <person name="Sisneros N.B."/>
            <person name="Smith C.D."/>
            <person name="Smith T.F."/>
            <person name="Spieth J."/>
            <person name="Stage D.E."/>
            <person name="Stark A."/>
            <person name="Stephan W."/>
            <person name="Strausberg R.L."/>
            <person name="Strempel S."/>
            <person name="Sturgill D."/>
            <person name="Sutton G."/>
            <person name="Sutton G.G."/>
            <person name="Tao W."/>
            <person name="Teichmann S."/>
            <person name="Tobari Y.N."/>
            <person name="Tomimura Y."/>
            <person name="Tsolas J.M."/>
            <person name="Valente V.L."/>
            <person name="Venter E."/>
            <person name="Venter J.C."/>
            <person name="Vicario S."/>
            <person name="Vieira F.G."/>
            <person name="Vilella A.J."/>
            <person name="Villasante A."/>
            <person name="Walenz B."/>
            <person name="Wang J."/>
            <person name="Wasserman M."/>
            <person name="Watts T."/>
            <person name="Wilson D."/>
            <person name="Wilson R.K."/>
            <person name="Wing R.A."/>
            <person name="Wolfner M.F."/>
            <person name="Wong A."/>
            <person name="Wong G.K."/>
            <person name="Wu C.I."/>
            <person name="Wu G."/>
            <person name="Yamamoto D."/>
            <person name="Yang H.P."/>
            <person name="Yang S.P."/>
            <person name="Yorke J.A."/>
            <person name="Yoshida K."/>
            <person name="Zdobnov E."/>
            <person name="Zhang P."/>
            <person name="Zhang Y."/>
            <person name="Zimin A.V."/>
            <person name="Baldwin J."/>
            <person name="Abdouelleil A."/>
            <person name="Abdulkadir J."/>
            <person name="Abebe A."/>
            <person name="Abera B."/>
            <person name="Abreu J."/>
            <person name="Acer S.C."/>
            <person name="Aftuck L."/>
            <person name="Alexander A."/>
            <person name="An P."/>
            <person name="Anderson E."/>
            <person name="Anderson S."/>
            <person name="Arachi H."/>
            <person name="Azer M."/>
            <person name="Bachantsang P."/>
            <person name="Barry A."/>
            <person name="Bayul T."/>
            <person name="Berlin A."/>
            <person name="Bessette D."/>
            <person name="Bloom T."/>
            <person name="Blye J."/>
            <person name="Boguslavskiy L."/>
            <person name="Bonnet C."/>
            <person name="Boukhgalter B."/>
            <person name="Bourzgui I."/>
            <person name="Brown A."/>
            <person name="Cahill P."/>
            <person name="Channer S."/>
            <person name="Cheshatsang Y."/>
            <person name="Chuda L."/>
            <person name="Citroen M."/>
            <person name="Collymore A."/>
            <person name="Cooke P."/>
            <person name="Costello M."/>
            <person name="D'Aco K."/>
            <person name="Daza R."/>
            <person name="De Haan G."/>
            <person name="DeGray S."/>
            <person name="DeMaso C."/>
            <person name="Dhargay N."/>
            <person name="Dooley K."/>
            <person name="Dooley E."/>
            <person name="Doricent M."/>
            <person name="Dorje P."/>
            <person name="Dorjee K."/>
            <person name="Dupes A."/>
            <person name="Elong R."/>
            <person name="Falk J."/>
            <person name="Farina A."/>
            <person name="Faro S."/>
            <person name="Ferguson D."/>
            <person name="Fisher S."/>
            <person name="Foley C.D."/>
            <person name="Franke A."/>
            <person name="Friedrich D."/>
            <person name="Gadbois L."/>
            <person name="Gearin G."/>
            <person name="Gearin C.R."/>
            <person name="Giannoukos G."/>
            <person name="Goode T."/>
            <person name="Graham J."/>
            <person name="Grandbois E."/>
            <person name="Grewal S."/>
            <person name="Gyaltsen K."/>
            <person name="Hafez N."/>
            <person name="Hagos B."/>
            <person name="Hall J."/>
            <person name="Henson C."/>
            <person name="Hollinger A."/>
            <person name="Honan T."/>
            <person name="Huard M.D."/>
            <person name="Hughes L."/>
            <person name="Hurhula B."/>
            <person name="Husby M.E."/>
            <person name="Kamat A."/>
            <person name="Kanga B."/>
            <person name="Kashin S."/>
            <person name="Khazanovich D."/>
            <person name="Kisner P."/>
            <person name="Lance K."/>
            <person name="Lara M."/>
            <person name="Lee W."/>
            <person name="Lennon N."/>
            <person name="Letendre F."/>
            <person name="LeVine R."/>
            <person name="Lipovsky A."/>
            <person name="Liu X."/>
            <person name="Liu J."/>
            <person name="Liu S."/>
            <person name="Lokyitsang T."/>
            <person name="Lokyitsang Y."/>
            <person name="Lubonja R."/>
            <person name="Lui A."/>
            <person name="MacDonald P."/>
            <person name="Magnisalis V."/>
            <person name="Maru K."/>
            <person name="Matthews C."/>
            <person name="McCusker W."/>
            <person name="McDonough S."/>
            <person name="Mehta T."/>
            <person name="Meldrim J."/>
            <person name="Meneus L."/>
            <person name="Mihai O."/>
            <person name="Mihalev A."/>
            <person name="Mihova T."/>
            <person name="Mittelman R."/>
            <person name="Mlenga V."/>
            <person name="Montmayeur A."/>
            <person name="Mulrain L."/>
            <person name="Navidi A."/>
            <person name="Naylor J."/>
            <person name="Negash T."/>
            <person name="Nguyen T."/>
            <person name="Nguyen N."/>
            <person name="Nicol R."/>
            <person name="Norbu C."/>
            <person name="Norbu N."/>
            <person name="Novod N."/>
            <person name="O'Neill B."/>
            <person name="Osman S."/>
            <person name="Markiewicz E."/>
            <person name="Oyono O.L."/>
            <person name="Patti C."/>
            <person name="Phunkhang P."/>
            <person name="Pierre F."/>
            <person name="Priest M."/>
            <person name="Raghuraman S."/>
            <person name="Rege F."/>
            <person name="Reyes R."/>
            <person name="Rise C."/>
            <person name="Rogov P."/>
            <person name="Ross K."/>
            <person name="Ryan E."/>
            <person name="Settipalli S."/>
            <person name="Shea T."/>
            <person name="Sherpa N."/>
            <person name="Shi L."/>
            <person name="Shih D."/>
            <person name="Sparrow T."/>
            <person name="Spaulding J."/>
            <person name="Stalker J."/>
            <person name="Stange-Thomann N."/>
            <person name="Stavropoulos S."/>
            <person name="Stone C."/>
            <person name="Strader C."/>
            <person name="Tesfaye S."/>
            <person name="Thomson T."/>
            <person name="Thoulutsang Y."/>
            <person name="Thoulutsang D."/>
            <person name="Topham K."/>
            <person name="Topping I."/>
            <person name="Tsamla T."/>
            <person name="Vassiliev H."/>
            <person name="Vo A."/>
            <person name="Wangchuk T."/>
            <person name="Wangdi T."/>
            <person name="Weiand M."/>
            <person name="Wilkinson J."/>
            <person name="Wilson A."/>
            <person name="Yadav S."/>
            <person name="Young G."/>
            <person name="Yu Q."/>
            <person name="Zembek L."/>
            <person name="Zhong D."/>
            <person name="Zimmer A."/>
            <person name="Zwirko Z."/>
            <person name="Jaffe D.B."/>
            <person name="Alvarez P."/>
            <person name="Brockman W."/>
            <person name="Butler J."/>
            <person name="Chin C."/>
            <person name="Gnerre S."/>
            <person name="Grabherr M."/>
            <person name="Kleber M."/>
            <person name="Mauceli E."/>
            <person name="MacCallum I."/>
        </authorList>
    </citation>
    <scope>NUCLEOTIDE SEQUENCE [LARGE SCALE GENOMIC DNA]</scope>
    <source>
        <strain evidence="11">Tucson 14030-0811.24</strain>
    </source>
</reference>
<dbReference type="InterPro" id="IPR051359">
    <property type="entry name" value="CaCA_antiporter"/>
</dbReference>
<sequence>MLNPNFVPAITEVSKVLKMNEFVAGVTILALGNGVSDYVISLVGIEGETRQIYTDCITESLFGCVFMSSFVIWVCPFANEPYYFLRDVGFVLFYVQYVDYCMEVNVGNVSILMALSIVCVYLIYIVVVIVDQYLLVRQKNDLRSRMMSRESTDDSNTQVSHFEKRNFSFAHYKSMWDITLNYEYQSPNKKLWKQLFAVLDTLDRDAFSKSSHILKMWALAKVIPLIALRLLIPPVNLKERWSKLLCSLQCVIIPSVITFGFTSWEVRIFGIPVVAVVIILCIPVALWAFHHSRTDAIPSWYKYMIFLNILSSTFVLYVTVREIVATVETLGLALHRSNSFVGSTFFTWGTGIVDLLTNMEMSRKGFPRMAFSACIGATSLSICASIGAPLLYKSIVSKTGSSETTEGSIGKNCTIILIVFLVVFIIYGVTTNFMMRRTAAIMGMTLYGLFVVFAVASEFDLLHAWGTDHSLERNRFQENYFD</sequence>
<dbReference type="Gene3D" id="1.20.1420.30">
    <property type="entry name" value="NCX, central ion-binding region"/>
    <property type="match status" value="1"/>
</dbReference>
<feature type="transmembrane region" description="Helical" evidence="8">
    <location>
        <begin position="22"/>
        <end position="45"/>
    </location>
</feature>
<dbReference type="InterPro" id="IPR004837">
    <property type="entry name" value="NaCa_Exmemb"/>
</dbReference>
<dbReference type="Pfam" id="PF01699">
    <property type="entry name" value="Na_Ca_ex"/>
    <property type="match status" value="2"/>
</dbReference>